<reference evidence="1 2" key="1">
    <citation type="journal article" date="2021" name="Elife">
        <title>Chloroplast acquisition without the gene transfer in kleptoplastic sea slugs, Plakobranchus ocellatus.</title>
        <authorList>
            <person name="Maeda T."/>
            <person name="Takahashi S."/>
            <person name="Yoshida T."/>
            <person name="Shimamura S."/>
            <person name="Takaki Y."/>
            <person name="Nagai Y."/>
            <person name="Toyoda A."/>
            <person name="Suzuki Y."/>
            <person name="Arimoto A."/>
            <person name="Ishii H."/>
            <person name="Satoh N."/>
            <person name="Nishiyama T."/>
            <person name="Hasebe M."/>
            <person name="Maruyama T."/>
            <person name="Minagawa J."/>
            <person name="Obokata J."/>
            <person name="Shigenobu S."/>
        </authorList>
    </citation>
    <scope>NUCLEOTIDE SEQUENCE [LARGE SCALE GENOMIC DNA]</scope>
</reference>
<evidence type="ECO:0000313" key="1">
    <source>
        <dbReference type="EMBL" id="GFO05942.1"/>
    </source>
</evidence>
<dbReference type="AlphaFoldDB" id="A0AAV4AFX8"/>
<dbReference type="Proteomes" id="UP000735302">
    <property type="component" value="Unassembled WGS sequence"/>
</dbReference>
<name>A0AAV4AFX8_9GAST</name>
<evidence type="ECO:0000313" key="2">
    <source>
        <dbReference type="Proteomes" id="UP000735302"/>
    </source>
</evidence>
<comment type="caution">
    <text evidence="1">The sequence shown here is derived from an EMBL/GenBank/DDBJ whole genome shotgun (WGS) entry which is preliminary data.</text>
</comment>
<protein>
    <submittedName>
        <fullName evidence="1">Uncharacterized protein</fullName>
    </submittedName>
</protein>
<accession>A0AAV4AFX8</accession>
<keyword evidence="2" id="KW-1185">Reference proteome</keyword>
<dbReference type="EMBL" id="BLXT01003756">
    <property type="protein sequence ID" value="GFO05942.1"/>
    <property type="molecule type" value="Genomic_DNA"/>
</dbReference>
<gene>
    <name evidence="1" type="ORF">PoB_003244700</name>
</gene>
<sequence length="208" mass="22866">MHHYDASHVLPVYLGGVGDTVACESALRSAGTLLSRVRAPPSAPRPDGGLKRSPCCGQAIYKDTNPACVYLILSAISAVIDLKFLERAIAPILCSTFPLPLYPLLDPAPFPTFLTRQRNDQRKSRVCSPKRGCSEFSPLEFVFRVSSFRTQPAHSMVISGFQALRQAKAPAAGFESVTERSLKISERIRYLPYHDLFNSCLSYASIAM</sequence>
<organism evidence="1 2">
    <name type="scientific">Plakobranchus ocellatus</name>
    <dbReference type="NCBI Taxonomy" id="259542"/>
    <lineage>
        <taxon>Eukaryota</taxon>
        <taxon>Metazoa</taxon>
        <taxon>Spiralia</taxon>
        <taxon>Lophotrochozoa</taxon>
        <taxon>Mollusca</taxon>
        <taxon>Gastropoda</taxon>
        <taxon>Heterobranchia</taxon>
        <taxon>Euthyneura</taxon>
        <taxon>Panpulmonata</taxon>
        <taxon>Sacoglossa</taxon>
        <taxon>Placobranchoidea</taxon>
        <taxon>Plakobranchidae</taxon>
        <taxon>Plakobranchus</taxon>
    </lineage>
</organism>
<proteinExistence type="predicted"/>